<dbReference type="SUPFAM" id="SSF46785">
    <property type="entry name" value="Winged helix' DNA-binding domain"/>
    <property type="match status" value="1"/>
</dbReference>
<evidence type="ECO:0000313" key="5">
    <source>
        <dbReference type="EMBL" id="TNB46616.1"/>
    </source>
</evidence>
<keyword evidence="3" id="KW-0804">Transcription</keyword>
<evidence type="ECO:0000256" key="2">
    <source>
        <dbReference type="ARBA" id="ARBA00023125"/>
    </source>
</evidence>
<dbReference type="InterPro" id="IPR036388">
    <property type="entry name" value="WH-like_DNA-bd_sf"/>
</dbReference>
<keyword evidence="6" id="KW-1185">Reference proteome</keyword>
<dbReference type="AlphaFoldDB" id="A0A5C4JMA3"/>
<keyword evidence="2" id="KW-0238">DNA-binding</keyword>
<dbReference type="PROSITE" id="PS50949">
    <property type="entry name" value="HTH_GNTR"/>
    <property type="match status" value="1"/>
</dbReference>
<dbReference type="GO" id="GO:0003677">
    <property type="term" value="F:DNA binding"/>
    <property type="evidence" value="ECO:0007669"/>
    <property type="project" value="UniProtKB-KW"/>
</dbReference>
<evidence type="ECO:0000256" key="1">
    <source>
        <dbReference type="ARBA" id="ARBA00023015"/>
    </source>
</evidence>
<dbReference type="Pfam" id="PF07729">
    <property type="entry name" value="FCD"/>
    <property type="match status" value="1"/>
</dbReference>
<feature type="domain" description="HTH gntR-type" evidence="4">
    <location>
        <begin position="33"/>
        <end position="100"/>
    </location>
</feature>
<dbReference type="SMART" id="SM00895">
    <property type="entry name" value="FCD"/>
    <property type="match status" value="1"/>
</dbReference>
<dbReference type="InterPro" id="IPR011711">
    <property type="entry name" value="GntR_C"/>
</dbReference>
<evidence type="ECO:0000313" key="6">
    <source>
        <dbReference type="Proteomes" id="UP000307874"/>
    </source>
</evidence>
<evidence type="ECO:0000259" key="4">
    <source>
        <dbReference type="PROSITE" id="PS50949"/>
    </source>
</evidence>
<dbReference type="SMART" id="SM00345">
    <property type="entry name" value="HTH_GNTR"/>
    <property type="match status" value="1"/>
</dbReference>
<name>A0A5C4JMA3_9HYPH</name>
<keyword evidence="1" id="KW-0805">Transcription regulation</keyword>
<comment type="caution">
    <text evidence="5">The sequence shown here is derived from an EMBL/GenBank/DDBJ whole genome shotgun (WGS) entry which is preliminary data.</text>
</comment>
<dbReference type="InterPro" id="IPR008920">
    <property type="entry name" value="TF_FadR/GntR_C"/>
</dbReference>
<dbReference type="GO" id="GO:0003700">
    <property type="term" value="F:DNA-binding transcription factor activity"/>
    <property type="evidence" value="ECO:0007669"/>
    <property type="project" value="InterPro"/>
</dbReference>
<proteinExistence type="predicted"/>
<dbReference type="Gene3D" id="1.20.120.530">
    <property type="entry name" value="GntR ligand-binding domain-like"/>
    <property type="match status" value="1"/>
</dbReference>
<protein>
    <submittedName>
        <fullName evidence="5">FCD domain-containing protein</fullName>
    </submittedName>
</protein>
<accession>A0A5C4JMA3</accession>
<dbReference type="SUPFAM" id="SSF48008">
    <property type="entry name" value="GntR ligand-binding domain-like"/>
    <property type="match status" value="1"/>
</dbReference>
<dbReference type="OrthoDB" id="8680240at2"/>
<dbReference type="PANTHER" id="PTHR43537">
    <property type="entry name" value="TRANSCRIPTIONAL REGULATOR, GNTR FAMILY"/>
    <property type="match status" value="1"/>
</dbReference>
<dbReference type="Proteomes" id="UP000307874">
    <property type="component" value="Unassembled WGS sequence"/>
</dbReference>
<dbReference type="PANTHER" id="PTHR43537:SF20">
    <property type="entry name" value="HTH-TYPE TRANSCRIPTIONAL REPRESSOR GLAR"/>
    <property type="match status" value="1"/>
</dbReference>
<dbReference type="InterPro" id="IPR000524">
    <property type="entry name" value="Tscrpt_reg_HTH_GntR"/>
</dbReference>
<dbReference type="Pfam" id="PF00392">
    <property type="entry name" value="GntR"/>
    <property type="match status" value="1"/>
</dbReference>
<dbReference type="Gene3D" id="1.10.10.10">
    <property type="entry name" value="Winged helix-like DNA-binding domain superfamily/Winged helix DNA-binding domain"/>
    <property type="match status" value="1"/>
</dbReference>
<reference evidence="5 6" key="1">
    <citation type="submission" date="2019-05" db="EMBL/GenBank/DDBJ databases">
        <authorList>
            <person name="Lee S.D."/>
        </authorList>
    </citation>
    <scope>NUCLEOTIDE SEQUENCE [LARGE SCALE GENOMIC DNA]</scope>
    <source>
        <strain evidence="5 6">GH2-6</strain>
    </source>
</reference>
<dbReference type="EMBL" id="VCLB01000009">
    <property type="protein sequence ID" value="TNB46616.1"/>
    <property type="molecule type" value="Genomic_DNA"/>
</dbReference>
<sequence length="254" mass="28630">MLSIEKDKHAARNGEVVTHLKKVEEISATSGSRTTIELVYEALRRAILCGEIPPESRMRVEDLRATFGVGSSTVREALSRLLAENLVTTEGQRGFRAATISIEDFKSIVEMRALLEARAVRHSIETGDDDWESAFVAAHHRLAKLETEAVGREDELVSDWEKRNRAFHDAMTAACTNVWLLNCRSMLYSHSVRYLQISFAQKRCIPRDVRGEHQAIFEAVIARDAARAEKLTADHIFRTVPEIEARLAEMKLTA</sequence>
<reference evidence="5 6" key="2">
    <citation type="submission" date="2019-06" db="EMBL/GenBank/DDBJ databases">
        <title>Martelella lutilitoris sp. nov., isolated from a tidal mudflat.</title>
        <authorList>
            <person name="Kim Y.-J."/>
        </authorList>
    </citation>
    <scope>NUCLEOTIDE SEQUENCE [LARGE SCALE GENOMIC DNA]</scope>
    <source>
        <strain evidence="5 6">GH2-6</strain>
    </source>
</reference>
<evidence type="ECO:0000256" key="3">
    <source>
        <dbReference type="ARBA" id="ARBA00023163"/>
    </source>
</evidence>
<organism evidence="5 6">
    <name type="scientific">Martelella lutilitoris</name>
    <dbReference type="NCBI Taxonomy" id="2583532"/>
    <lineage>
        <taxon>Bacteria</taxon>
        <taxon>Pseudomonadati</taxon>
        <taxon>Pseudomonadota</taxon>
        <taxon>Alphaproteobacteria</taxon>
        <taxon>Hyphomicrobiales</taxon>
        <taxon>Aurantimonadaceae</taxon>
        <taxon>Martelella</taxon>
    </lineage>
</organism>
<dbReference type="InterPro" id="IPR036390">
    <property type="entry name" value="WH_DNA-bd_sf"/>
</dbReference>
<gene>
    <name evidence="5" type="ORF">FF124_16605</name>
</gene>